<name>A0A9D1DZW3_9BACT</name>
<dbReference type="InterPro" id="IPR019271">
    <property type="entry name" value="DUF2284_metal-binding"/>
</dbReference>
<protein>
    <submittedName>
        <fullName evidence="1">DUF2284 domain-containing protein</fullName>
    </submittedName>
</protein>
<evidence type="ECO:0000313" key="2">
    <source>
        <dbReference type="Proteomes" id="UP000886744"/>
    </source>
</evidence>
<comment type="caution">
    <text evidence="1">The sequence shown here is derived from an EMBL/GenBank/DDBJ whole genome shotgun (WGS) entry which is preliminary data.</text>
</comment>
<reference evidence="1" key="2">
    <citation type="journal article" date="2021" name="PeerJ">
        <title>Extensive microbial diversity within the chicken gut microbiome revealed by metagenomics and culture.</title>
        <authorList>
            <person name="Gilroy R."/>
            <person name="Ravi A."/>
            <person name="Getino M."/>
            <person name="Pursley I."/>
            <person name="Horton D.L."/>
            <person name="Alikhan N.F."/>
            <person name="Baker D."/>
            <person name="Gharbi K."/>
            <person name="Hall N."/>
            <person name="Watson M."/>
            <person name="Adriaenssens E.M."/>
            <person name="Foster-Nyarko E."/>
            <person name="Jarju S."/>
            <person name="Secka A."/>
            <person name="Antonio M."/>
            <person name="Oren A."/>
            <person name="Chaudhuri R.R."/>
            <person name="La Ragione R."/>
            <person name="Hildebrand F."/>
            <person name="Pallen M.J."/>
        </authorList>
    </citation>
    <scope>NUCLEOTIDE SEQUENCE</scope>
    <source>
        <strain evidence="1">ChiHjej13B12-12457</strain>
    </source>
</reference>
<evidence type="ECO:0000313" key="1">
    <source>
        <dbReference type="EMBL" id="HIR62012.1"/>
    </source>
</evidence>
<organism evidence="1 2">
    <name type="scientific">Candidatus Coprenecus avistercoris</name>
    <dbReference type="NCBI Taxonomy" id="2840730"/>
    <lineage>
        <taxon>Bacteria</taxon>
        <taxon>Pseudomonadati</taxon>
        <taxon>Bacteroidota</taxon>
        <taxon>Bacteroidia</taxon>
        <taxon>Bacteroidales</taxon>
        <taxon>Rikenellaceae</taxon>
        <taxon>Rikenellaceae incertae sedis</taxon>
        <taxon>Candidatus Coprenecus</taxon>
    </lineage>
</organism>
<reference evidence="1" key="1">
    <citation type="submission" date="2020-10" db="EMBL/GenBank/DDBJ databases">
        <authorList>
            <person name="Gilroy R."/>
        </authorList>
    </citation>
    <scope>NUCLEOTIDE SEQUENCE</scope>
    <source>
        <strain evidence="1">ChiHjej13B12-12457</strain>
    </source>
</reference>
<proteinExistence type="predicted"/>
<dbReference type="AlphaFoldDB" id="A0A9D1DZW3"/>
<accession>A0A9D1DZW3</accession>
<dbReference type="EMBL" id="DVHI01000013">
    <property type="protein sequence ID" value="HIR62012.1"/>
    <property type="molecule type" value="Genomic_DNA"/>
</dbReference>
<dbReference type="Pfam" id="PF10050">
    <property type="entry name" value="DUF2284"/>
    <property type="match status" value="1"/>
</dbReference>
<gene>
    <name evidence="1" type="ORF">IAC94_00610</name>
</gene>
<sequence>MAEYIVSYRDSARVRGYCRECGRYGNCWACPPYDFDETALLEQYTTISLLATVITPSEGVTLTPETADRIIRRERQRLDRMLVKMECDASVPAHTARAFFAGTCLLCPPEHCTRRDSLPCRHPESIRPSLEALGFDVARTTSGLFGIDLQWGRPDAPPACLTLLSALACSRQQHTRV</sequence>
<dbReference type="Proteomes" id="UP000886744">
    <property type="component" value="Unassembled WGS sequence"/>
</dbReference>